<feature type="transmembrane region" description="Helical" evidence="2">
    <location>
        <begin position="123"/>
        <end position="145"/>
    </location>
</feature>
<name>A0A9D4PWP3_RHISA</name>
<evidence type="ECO:0000313" key="3">
    <source>
        <dbReference type="EMBL" id="KAH7957086.1"/>
    </source>
</evidence>
<dbReference type="AlphaFoldDB" id="A0A9D4PWP3"/>
<evidence type="ECO:0000256" key="2">
    <source>
        <dbReference type="SAM" id="Phobius"/>
    </source>
</evidence>
<accession>A0A9D4PWP3</accession>
<dbReference type="Proteomes" id="UP000821837">
    <property type="component" value="Unassembled WGS sequence"/>
</dbReference>
<reference evidence="3" key="2">
    <citation type="submission" date="2021-09" db="EMBL/GenBank/DDBJ databases">
        <authorList>
            <person name="Jia N."/>
            <person name="Wang J."/>
            <person name="Shi W."/>
            <person name="Du L."/>
            <person name="Sun Y."/>
            <person name="Zhan W."/>
            <person name="Jiang J."/>
            <person name="Wang Q."/>
            <person name="Zhang B."/>
            <person name="Ji P."/>
            <person name="Sakyi L.B."/>
            <person name="Cui X."/>
            <person name="Yuan T."/>
            <person name="Jiang B."/>
            <person name="Yang W."/>
            <person name="Lam T.T.-Y."/>
            <person name="Chang Q."/>
            <person name="Ding S."/>
            <person name="Wang X."/>
            <person name="Zhu J."/>
            <person name="Ruan X."/>
            <person name="Zhao L."/>
            <person name="Wei J."/>
            <person name="Que T."/>
            <person name="Du C."/>
            <person name="Cheng J."/>
            <person name="Dai P."/>
            <person name="Han X."/>
            <person name="Huang E."/>
            <person name="Gao Y."/>
            <person name="Liu J."/>
            <person name="Shao H."/>
            <person name="Ye R."/>
            <person name="Li L."/>
            <person name="Wei W."/>
            <person name="Wang X."/>
            <person name="Wang C."/>
            <person name="Huo Q."/>
            <person name="Li W."/>
            <person name="Guo W."/>
            <person name="Chen H."/>
            <person name="Chen S."/>
            <person name="Zhou L."/>
            <person name="Zhou L."/>
            <person name="Ni X."/>
            <person name="Tian J."/>
            <person name="Zhou Y."/>
            <person name="Sheng Y."/>
            <person name="Liu T."/>
            <person name="Pan Y."/>
            <person name="Xia L."/>
            <person name="Li J."/>
            <person name="Zhao F."/>
            <person name="Cao W."/>
        </authorList>
    </citation>
    <scope>NUCLEOTIDE SEQUENCE</scope>
    <source>
        <strain evidence="3">Rsan-2018</strain>
        <tissue evidence="3">Larvae</tissue>
    </source>
</reference>
<reference evidence="3" key="1">
    <citation type="journal article" date="2020" name="Cell">
        <title>Large-Scale Comparative Analyses of Tick Genomes Elucidate Their Genetic Diversity and Vector Capacities.</title>
        <authorList>
            <consortium name="Tick Genome and Microbiome Consortium (TIGMIC)"/>
            <person name="Jia N."/>
            <person name="Wang J."/>
            <person name="Shi W."/>
            <person name="Du L."/>
            <person name="Sun Y."/>
            <person name="Zhan W."/>
            <person name="Jiang J.F."/>
            <person name="Wang Q."/>
            <person name="Zhang B."/>
            <person name="Ji P."/>
            <person name="Bell-Sakyi L."/>
            <person name="Cui X.M."/>
            <person name="Yuan T.T."/>
            <person name="Jiang B.G."/>
            <person name="Yang W.F."/>
            <person name="Lam T.T."/>
            <person name="Chang Q.C."/>
            <person name="Ding S.J."/>
            <person name="Wang X.J."/>
            <person name="Zhu J.G."/>
            <person name="Ruan X.D."/>
            <person name="Zhao L."/>
            <person name="Wei J.T."/>
            <person name="Ye R.Z."/>
            <person name="Que T.C."/>
            <person name="Du C.H."/>
            <person name="Zhou Y.H."/>
            <person name="Cheng J.X."/>
            <person name="Dai P.F."/>
            <person name="Guo W.B."/>
            <person name="Han X.H."/>
            <person name="Huang E.J."/>
            <person name="Li L.F."/>
            <person name="Wei W."/>
            <person name="Gao Y.C."/>
            <person name="Liu J.Z."/>
            <person name="Shao H.Z."/>
            <person name="Wang X."/>
            <person name="Wang C.C."/>
            <person name="Yang T.C."/>
            <person name="Huo Q.B."/>
            <person name="Li W."/>
            <person name="Chen H.Y."/>
            <person name="Chen S.E."/>
            <person name="Zhou L.G."/>
            <person name="Ni X.B."/>
            <person name="Tian J.H."/>
            <person name="Sheng Y."/>
            <person name="Liu T."/>
            <person name="Pan Y.S."/>
            <person name="Xia L.Y."/>
            <person name="Li J."/>
            <person name="Zhao F."/>
            <person name="Cao W.C."/>
        </authorList>
    </citation>
    <scope>NUCLEOTIDE SEQUENCE</scope>
    <source>
        <strain evidence="3">Rsan-2018</strain>
    </source>
</reference>
<comment type="caution">
    <text evidence="3">The sequence shown here is derived from an EMBL/GenBank/DDBJ whole genome shotgun (WGS) entry which is preliminary data.</text>
</comment>
<keyword evidence="4" id="KW-1185">Reference proteome</keyword>
<feature type="compositionally biased region" description="Low complexity" evidence="1">
    <location>
        <begin position="64"/>
        <end position="73"/>
    </location>
</feature>
<sequence>MPSSPKGPYDLETPYQGVQHLTSPVEEAETSEPQAKPNRSARKMNHVVRYTPSLLSIDEEARSSTEGSASRSSQRPVTAPKRSGRASVRQDTFIEPRNESVRICVEEAPDSSSSKILGRSLDAWASISAAFFAVLGLLVVCLGAVEAISPGNADRGGMFLLAGAMLFMISVVMCNVVRGPTRSAAVRIITEARPN</sequence>
<organism evidence="3 4">
    <name type="scientific">Rhipicephalus sanguineus</name>
    <name type="common">Brown dog tick</name>
    <name type="synonym">Ixodes sanguineus</name>
    <dbReference type="NCBI Taxonomy" id="34632"/>
    <lineage>
        <taxon>Eukaryota</taxon>
        <taxon>Metazoa</taxon>
        <taxon>Ecdysozoa</taxon>
        <taxon>Arthropoda</taxon>
        <taxon>Chelicerata</taxon>
        <taxon>Arachnida</taxon>
        <taxon>Acari</taxon>
        <taxon>Parasitiformes</taxon>
        <taxon>Ixodida</taxon>
        <taxon>Ixodoidea</taxon>
        <taxon>Ixodidae</taxon>
        <taxon>Rhipicephalinae</taxon>
        <taxon>Rhipicephalus</taxon>
        <taxon>Rhipicephalus</taxon>
    </lineage>
</organism>
<feature type="region of interest" description="Disordered" evidence="1">
    <location>
        <begin position="1"/>
        <end position="92"/>
    </location>
</feature>
<gene>
    <name evidence="3" type="ORF">HPB52_015113</name>
</gene>
<keyword evidence="2" id="KW-0812">Transmembrane</keyword>
<evidence type="ECO:0000256" key="1">
    <source>
        <dbReference type="SAM" id="MobiDB-lite"/>
    </source>
</evidence>
<keyword evidence="2" id="KW-0472">Membrane</keyword>
<dbReference type="EMBL" id="JABSTV010001250">
    <property type="protein sequence ID" value="KAH7957086.1"/>
    <property type="molecule type" value="Genomic_DNA"/>
</dbReference>
<protein>
    <submittedName>
        <fullName evidence="3">Uncharacterized protein</fullName>
    </submittedName>
</protein>
<proteinExistence type="predicted"/>
<feature type="transmembrane region" description="Helical" evidence="2">
    <location>
        <begin position="157"/>
        <end position="177"/>
    </location>
</feature>
<evidence type="ECO:0000313" key="4">
    <source>
        <dbReference type="Proteomes" id="UP000821837"/>
    </source>
</evidence>
<keyword evidence="2" id="KW-1133">Transmembrane helix</keyword>